<dbReference type="GO" id="GO:0022627">
    <property type="term" value="C:cytosolic small ribosomal subunit"/>
    <property type="evidence" value="ECO:0007669"/>
    <property type="project" value="TreeGrafter"/>
</dbReference>
<evidence type="ECO:0000256" key="6">
    <source>
        <dbReference type="RuleBase" id="RU003815"/>
    </source>
</evidence>
<dbReference type="AlphaFoldDB" id="E8T4T9"/>
<reference evidence="7" key="1">
    <citation type="submission" date="2011-01" db="EMBL/GenBank/DDBJ databases">
        <title>Complete sequence of chromosome of Thermovibrio ammonificans HB-1.</title>
        <authorList>
            <consortium name="US DOE Joint Genome Institute"/>
            <person name="Lucas S."/>
            <person name="Copeland A."/>
            <person name="Lapidus A."/>
            <person name="Cheng J.-F."/>
            <person name="Goodwin L."/>
            <person name="Pitluck S."/>
            <person name="Davenport K."/>
            <person name="Detter J.C."/>
            <person name="Han C."/>
            <person name="Tapia R."/>
            <person name="Land M."/>
            <person name="Hauser L."/>
            <person name="Kyrpides N."/>
            <person name="Ivanova N."/>
            <person name="Ovchinnikova G."/>
            <person name="Vetriani C."/>
            <person name="Woyke T."/>
        </authorList>
    </citation>
    <scope>NUCLEOTIDE SEQUENCE [LARGE SCALE GENOMIC DNA]</scope>
    <source>
        <strain evidence="7">HB-1</strain>
    </source>
</reference>
<protein>
    <recommendedName>
        <fullName evidence="4 5">Small ribosomal subunit protein uS9</fullName>
    </recommendedName>
</protein>
<organism evidence="7 8">
    <name type="scientific">Thermovibrio ammonificans (strain DSM 15698 / JCM 12110 / HB-1)</name>
    <dbReference type="NCBI Taxonomy" id="648996"/>
    <lineage>
        <taxon>Bacteria</taxon>
        <taxon>Pseudomonadati</taxon>
        <taxon>Aquificota</taxon>
        <taxon>Aquificia</taxon>
        <taxon>Desulfurobacteriales</taxon>
        <taxon>Desulfurobacteriaceae</taxon>
        <taxon>Thermovibrio</taxon>
    </lineage>
</organism>
<proteinExistence type="inferred from homology"/>
<dbReference type="InterPro" id="IPR023035">
    <property type="entry name" value="Ribosomal_uS9_bac/plastid"/>
</dbReference>
<dbReference type="InterPro" id="IPR020574">
    <property type="entry name" value="Ribosomal_uS9_CS"/>
</dbReference>
<evidence type="ECO:0000313" key="7">
    <source>
        <dbReference type="EMBL" id="ADU96351.1"/>
    </source>
</evidence>
<dbReference type="InterPro" id="IPR020568">
    <property type="entry name" value="Ribosomal_Su5_D2-typ_SF"/>
</dbReference>
<dbReference type="GO" id="GO:0006412">
    <property type="term" value="P:translation"/>
    <property type="evidence" value="ECO:0007669"/>
    <property type="project" value="UniProtKB-UniRule"/>
</dbReference>
<keyword evidence="2 5" id="KW-0689">Ribosomal protein</keyword>
<keyword evidence="3 5" id="KW-0687">Ribonucleoprotein</keyword>
<dbReference type="FunFam" id="3.30.230.10:FF:000001">
    <property type="entry name" value="30S ribosomal protein S9"/>
    <property type="match status" value="1"/>
</dbReference>
<keyword evidence="8" id="KW-1185">Reference proteome</keyword>
<evidence type="ECO:0000313" key="8">
    <source>
        <dbReference type="Proteomes" id="UP000006362"/>
    </source>
</evidence>
<gene>
    <name evidence="5" type="primary">rpsI</name>
    <name evidence="7" type="ordered locus">Theam_0378</name>
</gene>
<dbReference type="STRING" id="648996.Theam_0378"/>
<name>E8T4T9_THEA1</name>
<dbReference type="RefSeq" id="WP_013537137.1">
    <property type="nucleotide sequence ID" value="NC_014926.1"/>
</dbReference>
<evidence type="ECO:0000256" key="4">
    <source>
        <dbReference type="ARBA" id="ARBA00035259"/>
    </source>
</evidence>
<dbReference type="InterPro" id="IPR014721">
    <property type="entry name" value="Ribsml_uS5_D2-typ_fold_subgr"/>
</dbReference>
<dbReference type="KEGG" id="tam:Theam_0378"/>
<dbReference type="HOGENOM" id="CLU_046483_2_1_0"/>
<evidence type="ECO:0000256" key="5">
    <source>
        <dbReference type="HAMAP-Rule" id="MF_00532"/>
    </source>
</evidence>
<dbReference type="eggNOG" id="COG0103">
    <property type="taxonomic scope" value="Bacteria"/>
</dbReference>
<dbReference type="Proteomes" id="UP000006362">
    <property type="component" value="Chromosome"/>
</dbReference>
<comment type="similarity">
    <text evidence="1 5 6">Belongs to the universal ribosomal protein uS9 family.</text>
</comment>
<dbReference type="InterPro" id="IPR000754">
    <property type="entry name" value="Ribosomal_uS9"/>
</dbReference>
<sequence length="136" mass="15498">MAEIRYYGTGKRKTAIARVWLIPNGEGKIFVRVSKKKEIPAEEYFNRLTLLKIMQQPFDVTGTNGRFNVLCTVKGGGKSAQADAVKYGIAKALLAFNPELRQTLKKAGFLTRDARIKERKKYGQRGARARYQWSKR</sequence>
<accession>E8T4T9</accession>
<evidence type="ECO:0000256" key="2">
    <source>
        <dbReference type="ARBA" id="ARBA00022980"/>
    </source>
</evidence>
<dbReference type="OrthoDB" id="9803965at2"/>
<dbReference type="PROSITE" id="PS00360">
    <property type="entry name" value="RIBOSOMAL_S9"/>
    <property type="match status" value="1"/>
</dbReference>
<evidence type="ECO:0000256" key="1">
    <source>
        <dbReference type="ARBA" id="ARBA00005251"/>
    </source>
</evidence>
<dbReference type="Gene3D" id="3.30.230.10">
    <property type="match status" value="1"/>
</dbReference>
<dbReference type="PANTHER" id="PTHR21569:SF1">
    <property type="entry name" value="SMALL RIBOSOMAL SUBUNIT PROTEIN US9M"/>
    <property type="match status" value="1"/>
</dbReference>
<dbReference type="GO" id="GO:0003735">
    <property type="term" value="F:structural constituent of ribosome"/>
    <property type="evidence" value="ECO:0007669"/>
    <property type="project" value="InterPro"/>
</dbReference>
<dbReference type="GO" id="GO:0003723">
    <property type="term" value="F:RNA binding"/>
    <property type="evidence" value="ECO:0007669"/>
    <property type="project" value="TreeGrafter"/>
</dbReference>
<dbReference type="Pfam" id="PF00380">
    <property type="entry name" value="Ribosomal_S9"/>
    <property type="match status" value="1"/>
</dbReference>
<dbReference type="SUPFAM" id="SSF54211">
    <property type="entry name" value="Ribosomal protein S5 domain 2-like"/>
    <property type="match status" value="1"/>
</dbReference>
<dbReference type="EMBL" id="CP002444">
    <property type="protein sequence ID" value="ADU96351.1"/>
    <property type="molecule type" value="Genomic_DNA"/>
</dbReference>
<dbReference type="NCBIfam" id="NF001099">
    <property type="entry name" value="PRK00132.1"/>
    <property type="match status" value="1"/>
</dbReference>
<evidence type="ECO:0000256" key="3">
    <source>
        <dbReference type="ARBA" id="ARBA00023274"/>
    </source>
</evidence>
<dbReference type="PANTHER" id="PTHR21569">
    <property type="entry name" value="RIBOSOMAL PROTEIN S9"/>
    <property type="match status" value="1"/>
</dbReference>
<dbReference type="HAMAP" id="MF_00532_B">
    <property type="entry name" value="Ribosomal_uS9_B"/>
    <property type="match status" value="1"/>
</dbReference>